<dbReference type="Pfam" id="PF13515">
    <property type="entry name" value="FUSC_2"/>
    <property type="match status" value="1"/>
</dbReference>
<dbReference type="InterPro" id="IPR049453">
    <property type="entry name" value="Memb_transporter_dom"/>
</dbReference>
<sequence length="388" mass="41402">MTTAEQLRHVDKSLKARLGRVRSRLVYILQATLGAGLAFYVAHEIFGHAQPFFAPMSVVIILGLSGSDRLQRALELSLGGIVGVVVGTFLVDTLGTGAIHMTIIIGLSLLISSFMTSSQLVSNQITIGAILISTILPPAEMGGLSRALDAIIGAVIGIGMIALIPSSPLSAGRREISKVLGLASSVLSDVASGLRERDPQVIRDAREAVRGSQADINALLAAAKSGKETAQVNPLLWGSMRSIRSLERTLAPVDNAVRGVRVLARRALVLVEDRDHVSATQLELIEELADVCHTLSQMYSRSAKAKRLSEAEEIPELVARLRVVGARAQMSVVEEDHLLSAYAILAQTRSIVVDLLMVCGMSRESAVAALAPTSKHPAYPPELPRDLR</sequence>
<feature type="transmembrane region" description="Helical" evidence="5">
    <location>
        <begin position="73"/>
        <end position="91"/>
    </location>
</feature>
<gene>
    <name evidence="7" type="ORF">G7Y31_10645</name>
</gene>
<dbReference type="EMBL" id="CP064954">
    <property type="protein sequence ID" value="QPK80418.1"/>
    <property type="molecule type" value="Genomic_DNA"/>
</dbReference>
<feature type="transmembrane region" description="Helical" evidence="5">
    <location>
        <begin position="25"/>
        <end position="42"/>
    </location>
</feature>
<comment type="subcellular location">
    <subcellularLocation>
        <location evidence="1">Membrane</location>
        <topology evidence="1">Multi-pass membrane protein</topology>
    </subcellularLocation>
</comment>
<dbReference type="AlphaFoldDB" id="A0A7T0KIM8"/>
<keyword evidence="4 5" id="KW-0472">Membrane</keyword>
<evidence type="ECO:0000256" key="2">
    <source>
        <dbReference type="ARBA" id="ARBA00022692"/>
    </source>
</evidence>
<evidence type="ECO:0000259" key="6">
    <source>
        <dbReference type="Pfam" id="PF13515"/>
    </source>
</evidence>
<proteinExistence type="predicted"/>
<feature type="transmembrane region" description="Helical" evidence="5">
    <location>
        <begin position="48"/>
        <end position="66"/>
    </location>
</feature>
<evidence type="ECO:0000256" key="3">
    <source>
        <dbReference type="ARBA" id="ARBA00022989"/>
    </source>
</evidence>
<feature type="domain" description="Integral membrane bound transporter" evidence="6">
    <location>
        <begin position="38"/>
        <end position="158"/>
    </location>
</feature>
<accession>A0A7T0KIM8</accession>
<name>A0A7T0KIM8_9CORY</name>
<dbReference type="RefSeq" id="WP_165007492.1">
    <property type="nucleotide sequence ID" value="NZ_CP064954.1"/>
</dbReference>
<dbReference type="GO" id="GO:0016020">
    <property type="term" value="C:membrane"/>
    <property type="evidence" value="ECO:0007669"/>
    <property type="project" value="UniProtKB-SubCell"/>
</dbReference>
<evidence type="ECO:0000256" key="4">
    <source>
        <dbReference type="ARBA" id="ARBA00023136"/>
    </source>
</evidence>
<protein>
    <submittedName>
        <fullName evidence="7">FUSC family protein</fullName>
    </submittedName>
</protein>
<organism evidence="7 8">
    <name type="scientific">Corynebacterium lizhenjunii</name>
    <dbReference type="NCBI Taxonomy" id="2709394"/>
    <lineage>
        <taxon>Bacteria</taxon>
        <taxon>Bacillati</taxon>
        <taxon>Actinomycetota</taxon>
        <taxon>Actinomycetes</taxon>
        <taxon>Mycobacteriales</taxon>
        <taxon>Corynebacteriaceae</taxon>
        <taxon>Corynebacterium</taxon>
    </lineage>
</organism>
<evidence type="ECO:0000313" key="7">
    <source>
        <dbReference type="EMBL" id="QPK80418.1"/>
    </source>
</evidence>
<feature type="transmembrane region" description="Helical" evidence="5">
    <location>
        <begin position="145"/>
        <end position="164"/>
    </location>
</feature>
<dbReference type="KEGG" id="cliz:G7Y31_10645"/>
<keyword evidence="3 5" id="KW-1133">Transmembrane helix</keyword>
<feature type="transmembrane region" description="Helical" evidence="5">
    <location>
        <begin position="97"/>
        <end position="114"/>
    </location>
</feature>
<evidence type="ECO:0000256" key="1">
    <source>
        <dbReference type="ARBA" id="ARBA00004141"/>
    </source>
</evidence>
<keyword evidence="2 5" id="KW-0812">Transmembrane</keyword>
<evidence type="ECO:0000313" key="8">
    <source>
        <dbReference type="Proteomes" id="UP000594681"/>
    </source>
</evidence>
<keyword evidence="8" id="KW-1185">Reference proteome</keyword>
<dbReference type="Proteomes" id="UP000594681">
    <property type="component" value="Chromosome"/>
</dbReference>
<reference evidence="7 8" key="1">
    <citation type="submission" date="2020-11" db="EMBL/GenBank/DDBJ databases">
        <title>Corynebacterium sp. ZJ-599.</title>
        <authorList>
            <person name="Zhou J."/>
        </authorList>
    </citation>
    <scope>NUCLEOTIDE SEQUENCE [LARGE SCALE GENOMIC DNA]</scope>
    <source>
        <strain evidence="7 8">ZJ-599</strain>
    </source>
</reference>
<evidence type="ECO:0000256" key="5">
    <source>
        <dbReference type="SAM" id="Phobius"/>
    </source>
</evidence>